<evidence type="ECO:0008006" key="3">
    <source>
        <dbReference type="Google" id="ProtNLM"/>
    </source>
</evidence>
<dbReference type="Proteomes" id="UP000019678">
    <property type="component" value="Unassembled WGS sequence"/>
</dbReference>
<protein>
    <recommendedName>
        <fullName evidence="3">Nucleotidyl transferase AbiEii/AbiGii toxin family protein</fullName>
    </recommendedName>
</protein>
<reference evidence="1 2" key="1">
    <citation type="submission" date="2013-05" db="EMBL/GenBank/DDBJ databases">
        <title>Genome assembly of Chondromyces apiculatus DSM 436.</title>
        <authorList>
            <person name="Sharma G."/>
            <person name="Khatri I."/>
            <person name="Kaur C."/>
            <person name="Mayilraj S."/>
            <person name="Subramanian S."/>
        </authorList>
    </citation>
    <scope>NUCLEOTIDE SEQUENCE [LARGE SCALE GENOMIC DNA]</scope>
    <source>
        <strain evidence="1 2">DSM 436</strain>
    </source>
</reference>
<organism evidence="1 2">
    <name type="scientific">Chondromyces apiculatus DSM 436</name>
    <dbReference type="NCBI Taxonomy" id="1192034"/>
    <lineage>
        <taxon>Bacteria</taxon>
        <taxon>Pseudomonadati</taxon>
        <taxon>Myxococcota</taxon>
        <taxon>Polyangia</taxon>
        <taxon>Polyangiales</taxon>
        <taxon>Polyangiaceae</taxon>
        <taxon>Chondromyces</taxon>
    </lineage>
</organism>
<comment type="caution">
    <text evidence="1">The sequence shown here is derived from an EMBL/GenBank/DDBJ whole genome shotgun (WGS) entry which is preliminary data.</text>
</comment>
<proteinExistence type="predicted"/>
<keyword evidence="2" id="KW-1185">Reference proteome</keyword>
<dbReference type="Pfam" id="PF08843">
    <property type="entry name" value="AbiEii"/>
    <property type="match status" value="1"/>
</dbReference>
<sequence>MTRLDPTNDPAATVRKALQALARTRKEDFQFVLNRYAMERLLYRLSKSPHEPTFVLKGAMLFTVWSGHPHRTTKDIDLLGSGPPALHRLEEIFRGVCDTPVDDDGVVFDASSVTAERIKKDASYEGVHIKLQGKLGAARLHVQIDIGFGDAITPPPTVTDFPVLLASPPPRLRVYPRETVIAEKLEAMVQLGIGNSRMKDFFDLHFLARSFVFDGRLLTEAIRATFNRRGTPIPADDPVALTDTFTEDPQKKAQRLGFLKRLGDADRNLTFPSVVADIRAFLHQPLDALRHDRPFSKTWSAGHWRDVEASASET</sequence>
<dbReference type="EMBL" id="ASRX01000113">
    <property type="protein sequence ID" value="EYF00390.1"/>
    <property type="molecule type" value="Genomic_DNA"/>
</dbReference>
<dbReference type="AlphaFoldDB" id="A0A017SUU8"/>
<name>A0A017SUU8_9BACT</name>
<dbReference type="STRING" id="1192034.CAP_0874"/>
<dbReference type="eggNOG" id="COG2253">
    <property type="taxonomic scope" value="Bacteria"/>
</dbReference>
<dbReference type="InterPro" id="IPR014942">
    <property type="entry name" value="AbiEii"/>
</dbReference>
<gene>
    <name evidence="1" type="ORF">CAP_0874</name>
</gene>
<dbReference type="OrthoDB" id="9808443at2"/>
<dbReference type="RefSeq" id="WP_081865801.1">
    <property type="nucleotide sequence ID" value="NZ_ASRX01000113.1"/>
</dbReference>
<evidence type="ECO:0000313" key="2">
    <source>
        <dbReference type="Proteomes" id="UP000019678"/>
    </source>
</evidence>
<evidence type="ECO:0000313" key="1">
    <source>
        <dbReference type="EMBL" id="EYF00390.1"/>
    </source>
</evidence>
<accession>A0A017SUU8</accession>